<comment type="caution">
    <text evidence="2">The sequence shown here is derived from an EMBL/GenBank/DDBJ whole genome shotgun (WGS) entry which is preliminary data.</text>
</comment>
<keyword evidence="1" id="KW-0472">Membrane</keyword>
<feature type="transmembrane region" description="Helical" evidence="1">
    <location>
        <begin position="9"/>
        <end position="27"/>
    </location>
</feature>
<evidence type="ECO:0000313" key="3">
    <source>
        <dbReference type="Proteomes" id="UP000580250"/>
    </source>
</evidence>
<dbReference type="AlphaFoldDB" id="A0A6V7X9B8"/>
<name>A0A6V7X9B8_MELEN</name>
<proteinExistence type="predicted"/>
<dbReference type="Proteomes" id="UP000580250">
    <property type="component" value="Unassembled WGS sequence"/>
</dbReference>
<keyword evidence="1" id="KW-0812">Transmembrane</keyword>
<organism evidence="2 3">
    <name type="scientific">Meloidogyne enterolobii</name>
    <name type="common">Root-knot nematode worm</name>
    <name type="synonym">Meloidogyne mayaguensis</name>
    <dbReference type="NCBI Taxonomy" id="390850"/>
    <lineage>
        <taxon>Eukaryota</taxon>
        <taxon>Metazoa</taxon>
        <taxon>Ecdysozoa</taxon>
        <taxon>Nematoda</taxon>
        <taxon>Chromadorea</taxon>
        <taxon>Rhabditida</taxon>
        <taxon>Tylenchina</taxon>
        <taxon>Tylenchomorpha</taxon>
        <taxon>Tylenchoidea</taxon>
        <taxon>Meloidogynidae</taxon>
        <taxon>Meloidogyninae</taxon>
        <taxon>Meloidogyne</taxon>
    </lineage>
</organism>
<accession>A0A6V7X9B8</accession>
<evidence type="ECO:0000256" key="1">
    <source>
        <dbReference type="SAM" id="Phobius"/>
    </source>
</evidence>
<sequence>MLIQIYSRLYLLLIHPLYIFYFLLFSFNIFEELNNISTLQIYFFYFIFYSLQPS</sequence>
<gene>
    <name evidence="2" type="ORF">MENT_LOCUS49026</name>
</gene>
<dbReference type="EMBL" id="CAJEWN010001257">
    <property type="protein sequence ID" value="CAD2195909.1"/>
    <property type="molecule type" value="Genomic_DNA"/>
</dbReference>
<keyword evidence="1" id="KW-1133">Transmembrane helix</keyword>
<reference evidence="2 3" key="1">
    <citation type="submission" date="2020-08" db="EMBL/GenBank/DDBJ databases">
        <authorList>
            <person name="Koutsovoulos G."/>
            <person name="Danchin GJ E."/>
        </authorList>
    </citation>
    <scope>NUCLEOTIDE SEQUENCE [LARGE SCALE GENOMIC DNA]</scope>
</reference>
<evidence type="ECO:0000313" key="2">
    <source>
        <dbReference type="EMBL" id="CAD2195909.1"/>
    </source>
</evidence>
<protein>
    <submittedName>
        <fullName evidence="2">Uncharacterized protein</fullName>
    </submittedName>
</protein>